<keyword evidence="2" id="KW-0349">Heme</keyword>
<name>A0ABV6D821_9HYPH</name>
<dbReference type="SUPFAM" id="SSF48264">
    <property type="entry name" value="Cytochrome P450"/>
    <property type="match status" value="1"/>
</dbReference>
<evidence type="ECO:0000256" key="2">
    <source>
        <dbReference type="ARBA" id="ARBA00022617"/>
    </source>
</evidence>
<evidence type="ECO:0000313" key="7">
    <source>
        <dbReference type="Proteomes" id="UP001589755"/>
    </source>
</evidence>
<gene>
    <name evidence="6" type="ORF">ACFFJ2_10300</name>
</gene>
<dbReference type="InterPro" id="IPR001128">
    <property type="entry name" value="Cyt_P450"/>
</dbReference>
<accession>A0ABV6D821</accession>
<comment type="caution">
    <text evidence="6">The sequence shown here is derived from an EMBL/GenBank/DDBJ whole genome shotgun (WGS) entry which is preliminary data.</text>
</comment>
<proteinExistence type="inferred from homology"/>
<keyword evidence="4" id="KW-0560">Oxidoreductase</keyword>
<dbReference type="Pfam" id="PF00067">
    <property type="entry name" value="p450"/>
    <property type="match status" value="1"/>
</dbReference>
<dbReference type="EMBL" id="JBHLXD010000014">
    <property type="protein sequence ID" value="MFC0208788.1"/>
    <property type="molecule type" value="Genomic_DNA"/>
</dbReference>
<dbReference type="Gene3D" id="1.10.630.10">
    <property type="entry name" value="Cytochrome P450"/>
    <property type="match status" value="1"/>
</dbReference>
<dbReference type="PANTHER" id="PTHR24302:SF15">
    <property type="entry name" value="FATTY-ACID PEROXYGENASE"/>
    <property type="match status" value="1"/>
</dbReference>
<evidence type="ECO:0000256" key="3">
    <source>
        <dbReference type="ARBA" id="ARBA00022723"/>
    </source>
</evidence>
<dbReference type="RefSeq" id="WP_261522107.1">
    <property type="nucleotide sequence ID" value="NZ_JAODNW010000022.1"/>
</dbReference>
<protein>
    <submittedName>
        <fullName evidence="6">Cytochrome P450</fullName>
    </submittedName>
</protein>
<keyword evidence="7" id="KW-1185">Reference proteome</keyword>
<organism evidence="6 7">
    <name type="scientific">Chelativorans intermedius</name>
    <dbReference type="NCBI Taxonomy" id="515947"/>
    <lineage>
        <taxon>Bacteria</taxon>
        <taxon>Pseudomonadati</taxon>
        <taxon>Pseudomonadota</taxon>
        <taxon>Alphaproteobacteria</taxon>
        <taxon>Hyphomicrobiales</taxon>
        <taxon>Phyllobacteriaceae</taxon>
        <taxon>Chelativorans</taxon>
    </lineage>
</organism>
<evidence type="ECO:0000256" key="5">
    <source>
        <dbReference type="ARBA" id="ARBA00023004"/>
    </source>
</evidence>
<sequence length="368" mass="42227">MTGPEAARLFYDPGRFVRRGAMPKAVQKTLLGVGGVQGLDDEAHRHRKQMFMSLMTAERIERLVQLTATEWQTRVRRWGSMDEVVLYPELHALLTCAACAWAGVPLADSDVEARTRDLAALFDHAGSVGLRHLLSRWARKRADRWAAGIVEQIRSGRIHPPEQSAAHVIAWHQDLNGELLVPNLAAVELINVIRPTVAVSVYIVFVAHALHAHPKVRKGLQADNDGYAYRFVQEVRRYYPFFPAVAAQTRQTFEWNGYQIPEGRRVILDLYGTNQDARTWERPEEFEPERFRRWDESPFNFVPQGGGDHHINHRCPGEWIAIELMKLAADFLTRRMSYEVPQQDLRIDWSRLPALPRSSFVIRNVRES</sequence>
<evidence type="ECO:0000256" key="1">
    <source>
        <dbReference type="ARBA" id="ARBA00010617"/>
    </source>
</evidence>
<dbReference type="PRINTS" id="PR00463">
    <property type="entry name" value="EP450I"/>
</dbReference>
<evidence type="ECO:0000256" key="4">
    <source>
        <dbReference type="ARBA" id="ARBA00023002"/>
    </source>
</evidence>
<keyword evidence="5" id="KW-0408">Iron</keyword>
<dbReference type="InterPro" id="IPR036396">
    <property type="entry name" value="Cyt_P450_sf"/>
</dbReference>
<evidence type="ECO:0000313" key="6">
    <source>
        <dbReference type="EMBL" id="MFC0208788.1"/>
    </source>
</evidence>
<dbReference type="Proteomes" id="UP001589755">
    <property type="component" value="Unassembled WGS sequence"/>
</dbReference>
<dbReference type="InterPro" id="IPR002401">
    <property type="entry name" value="Cyt_P450_E_grp-I"/>
</dbReference>
<keyword evidence="3" id="KW-0479">Metal-binding</keyword>
<comment type="similarity">
    <text evidence="1">Belongs to the cytochrome P450 family.</text>
</comment>
<reference evidence="6 7" key="1">
    <citation type="submission" date="2024-09" db="EMBL/GenBank/DDBJ databases">
        <authorList>
            <person name="Sun Q."/>
            <person name="Mori K."/>
        </authorList>
    </citation>
    <scope>NUCLEOTIDE SEQUENCE [LARGE SCALE GENOMIC DNA]</scope>
    <source>
        <strain evidence="6 7">CCM 8543</strain>
    </source>
</reference>
<dbReference type="PANTHER" id="PTHR24302">
    <property type="entry name" value="CYTOCHROME P450 FAMILY 3"/>
    <property type="match status" value="1"/>
</dbReference>
<dbReference type="InterPro" id="IPR050705">
    <property type="entry name" value="Cytochrome_P450_3A"/>
</dbReference>
<dbReference type="CDD" id="cd11067">
    <property type="entry name" value="CYP152"/>
    <property type="match status" value="1"/>
</dbReference>